<keyword evidence="2" id="KW-1133">Transmembrane helix</keyword>
<dbReference type="Gene3D" id="2.160.20.10">
    <property type="entry name" value="Single-stranded right-handed beta-helix, Pectin lyase-like"/>
    <property type="match status" value="3"/>
</dbReference>
<proteinExistence type="predicted"/>
<dbReference type="SMART" id="SM00710">
    <property type="entry name" value="PbH1"/>
    <property type="match status" value="16"/>
</dbReference>
<evidence type="ECO:0000256" key="1">
    <source>
        <dbReference type="SAM" id="MobiDB-lite"/>
    </source>
</evidence>
<keyword evidence="2" id="KW-0812">Transmembrane</keyword>
<organism evidence="3 4">
    <name type="scientific">Rhodopirellula baltica WH47</name>
    <dbReference type="NCBI Taxonomy" id="991778"/>
    <lineage>
        <taxon>Bacteria</taxon>
        <taxon>Pseudomonadati</taxon>
        <taxon>Planctomycetota</taxon>
        <taxon>Planctomycetia</taxon>
        <taxon>Pirellulales</taxon>
        <taxon>Pirellulaceae</taxon>
        <taxon>Rhodopirellula</taxon>
    </lineage>
</organism>
<evidence type="ECO:0000256" key="2">
    <source>
        <dbReference type="SAM" id="Phobius"/>
    </source>
</evidence>
<keyword evidence="2" id="KW-0472">Membrane</keyword>
<reference evidence="3 4" key="1">
    <citation type="journal article" date="2013" name="Mar. Genomics">
        <title>Expression of sulfatases in Rhodopirellula baltica and the diversity of sulfatases in the genus Rhodopirellula.</title>
        <authorList>
            <person name="Wegner C.E."/>
            <person name="Richter-Heitmann T."/>
            <person name="Klindworth A."/>
            <person name="Klockow C."/>
            <person name="Richter M."/>
            <person name="Achstetter T."/>
            <person name="Glockner F.O."/>
            <person name="Harder J."/>
        </authorList>
    </citation>
    <scope>NUCLEOTIDE SEQUENCE [LARGE SCALE GENOMIC DNA]</scope>
    <source>
        <strain evidence="3 4">WH47</strain>
    </source>
</reference>
<dbReference type="InterPro" id="IPR013517">
    <property type="entry name" value="FG-GAP"/>
</dbReference>
<dbReference type="PANTHER" id="PTHR36220">
    <property type="entry name" value="UNNAMED PRODUCT"/>
    <property type="match status" value="1"/>
</dbReference>
<dbReference type="InterPro" id="IPR012334">
    <property type="entry name" value="Pectin_lyas_fold"/>
</dbReference>
<gene>
    <name evidence="3" type="ORF">RBWH47_03547</name>
</gene>
<protein>
    <submittedName>
        <fullName evidence="3">Uncharacterized protein</fullName>
    </submittedName>
</protein>
<dbReference type="EMBL" id="AFAR01000141">
    <property type="protein sequence ID" value="EGF27469.1"/>
    <property type="molecule type" value="Genomic_DNA"/>
</dbReference>
<evidence type="ECO:0000313" key="4">
    <source>
        <dbReference type="Proteomes" id="UP000006222"/>
    </source>
</evidence>
<dbReference type="InterPro" id="IPR006626">
    <property type="entry name" value="PbH1"/>
</dbReference>
<comment type="caution">
    <text evidence="3">The sequence shown here is derived from an EMBL/GenBank/DDBJ whole genome shotgun (WGS) entry which is preliminary data.</text>
</comment>
<feature type="transmembrane region" description="Helical" evidence="2">
    <location>
        <begin position="36"/>
        <end position="56"/>
    </location>
</feature>
<dbReference type="Proteomes" id="UP000006222">
    <property type="component" value="Unassembled WGS sequence"/>
</dbReference>
<feature type="region of interest" description="Disordered" evidence="1">
    <location>
        <begin position="5191"/>
        <end position="5220"/>
    </location>
</feature>
<evidence type="ECO:0000313" key="3">
    <source>
        <dbReference type="EMBL" id="EGF27469.1"/>
    </source>
</evidence>
<dbReference type="InterPro" id="IPR011050">
    <property type="entry name" value="Pectin_lyase_fold/virulence"/>
</dbReference>
<feature type="region of interest" description="Disordered" evidence="1">
    <location>
        <begin position="2190"/>
        <end position="2214"/>
    </location>
</feature>
<dbReference type="SUPFAM" id="SSF51126">
    <property type="entry name" value="Pectin lyase-like"/>
    <property type="match status" value="4"/>
</dbReference>
<dbReference type="Pfam" id="PF14312">
    <property type="entry name" value="FG-GAP_2"/>
    <property type="match status" value="3"/>
</dbReference>
<accession>F2AS83</accession>
<name>F2AS83_RHOBT</name>
<sequence length="5324" mass="527348">MQKMRERFNRWEQKANERKAHWVAKQAARIERYKNAFAGSWITKIGLGMAAIWNFIVNPPFFVKIEKRQTLPFTAMLPFGISFGKRDTSTRRQSTNARISAETLEQRQLLAADITGVSNSSNFTEITGLAADSATTTDLTPTISGTATANSTIYIDDVATSVTADGTGNWTYTPAVPVPGIQNFSVMEGAVGATSFTADDSVTISVNTSSILGEVDSPQSAEPDNFGQAVAISGDRMIVAAREGLVGGVETGRVYIYGTATGTPVLHATIDNPTPDSGDLFGSNLAIDGDLLAVSAHSNDATVSGSPVSGTGSVYLFDLSGSAPALVATIDNPTPTANDFFGLSLAVHGTTLAIGTPSDTVSGIDNVGSVLLYDVDVSAGTATLTQTINSPLGGEERFGESVALTSDRLAIGTSATIAGQSDVGRVYVYDRTGAAVSLQSTLGNPTPNGNDAFGGAMALQGDVLAVAAAGLASSPGVVYVYDLSLATPVATTIANPTPTASERFGASIGLDGTRLVVGAAGDDTGELNAGSAYVYDLSAATPVLVSTLNNPAPANRAGFGYAVAVQGDQIVIGENQFIPNGSGGFTGGTGTARLFTMAPVNVIQVAAGESIQAAIDAAPAGSTIQIAEGTYVENISINKSLSLIGQGQVTLSTTNGYSIIVNTTSLSDAISISGIDFDGNSTASSGVYAGYASQFASISVSDASIENFVVNGVRVLGGTGGNGKAAGAVGQSVTLNDLTFSNNGIGGTGGMGDINLFQYNGNAILNNLTLSGNRNETAGTGAQFGIQMRGIGAGDGVSEIAMGTVSLTNIVVSGKYRTQMIGLQRYSDVSNLTFSGVQLGGAGAEITGTFGALLRFDAVGSGSVASPATVDLGDTQFNGTIDASAQKTGLEFAPDNAFAFLVADATEATWTVDGIALDPANNPADALLIENRILHYPDQLNATHTAAFGGQYKGFAKVVAGKAIVSSSGSIARAIEMVAAGGEVYLQDGTYAENIVANKSVSIIGQSEAGTIIDASGGAYGIHVTADDVTIEDLTIDSAQTFGVHTAGSGVANLTVTNVAANNAGPFESGGIFFGNGFDLNSVNGAVLTNVTAIGNGAVAGTSDVNNSTMTDRDYGHGISITGGTNVTINGATLNGNAFAGLGIYSGPTYGTTDGVTLEGTISIDGISGGGLASGNNGVYIGDAPGHAPGPLAVDAAASIFFGSQIVVPYVALNTSGDTADLDAFAVGLGLNAKVVGGSDVTGLESTLAYSADVASTVTTLRALVNINPPQAPADSFVVDLTTGETFLATPLEKLDFSDAEIAATQLETVFDNVVANTAEGQIPKVAIVMPSPTMMNPNPVQQFVNAVQQTTAGDLRAIEVAVDLQDGDSYSGLVIDLPDDVELVIRGGGATITGASPGLTVNSGSVTVDGNSISGASGALTTATDDPTILVAGGSLTVRNSTITESTGDDGSGNDYDQPAIRVTGGTVDLGTTADPGGNTFVITGGGSLIDNQHSAAISAIGNTFQQDSTAITDNFVIENEITHAVDNGTSGLVTWVDGELFVADDGSIQNAINAASGGDTINLEADANYSGNLVIDKGVSIVGPNSTTAGGDVSRADEAVISGRIDVTANDVTIKGVTVGGAGLGFDSTAVFASGVSGLTIENNIVTNTGADTDDTMRRGINLNNTTNALVTGNLINLGLIDPSFTIFTAGGGYNGDVGSGPAAFYGIQVGATGTLATDTTSNATISNNQISGAGIGVRVRADNDIAGLTIHNNTITDVAHGITLPGNSPQEYGFADVDGTISTVAITNNTFGTAAVSGGAAEKGLDAALVGFDGQNNGGLGDAAPKINGLMLTGNIYHQEGATNADGDGSDNSAVTFIDLFNVDTTDPMNPLPIPSAQLTGTNTITTGGGDDVVVGGTGNDAFNTGAGADYVDGQSGSDTFTLSGDYDDYTLSISGGVVTVTDDRSGSPNGTDTVTGVEALVFDDLTVRVVGAASELTTLQLALGAASDGDVILIEAGSYGEILTAADTDVTLTGTGVTLNLQGAITGDFETESGVDIVASGDLTIGTASGSDNITLGGGLAVGSHTVTLNDGSGITTTVADVTIASGTLVSSNTISLTKDDTLSGHGIVNAKVNINTGTIVATTGQTLTVGDGTDTAFAIEIATGSTNDGGTITVEPNATLVIKDTNGITLGKTTTVNGTLRVEDNTLPNPVTQSITLSSEEDAPDPDIPGVLSGSGTVDGDLIIDGGVIHSSSTLTIAGNVEITSPPASAAELTTVLAQAAANASGNTVTVPVADASEFDTFMSLLANATGPASPVDVTVSLTSGNDTVTIDDVVPANVKLVIDGGDGDDTFRIDPTKITGGTITVRGGTGTTDVDQLVAIGPNSGDVVFTYDLNTTGDEFAGTIGIGGNPVAVKFVGLEPVTWAAASNVTFNLPTGGHDLALTSTGTANQYKLAGTTIEDTTFSLIPGGTLTINGNSGNDKLTISALTLPSNLTIDFATISGGTDEVIIDGALSVAGDVSINAETVNINASLNTTSSSKLTIIAAKVLATADIVATDDVSITATGDITLQTVEAGVNQPLTLIAGSGSTTGAISVQSAKNDGQLTLIAATGITILDSEASTITASNSHDNDISVASSDSNAFSIEGVTNLASEGNVIFTNGGNIGVSGGPISAVDGNITISSTNSLIASNITTSQNISSGGGDISLSATGSVTTGAIIDAGSGKITLKADAPAGLATEGNGSGNYTLNGGAEVNTTNADADAIKISGVQITINGAINSGAGRTNIQSSRPSQDVIVGGNGGALGLSTDELNRITAGSIQVGRTDGNGTGSINILGDIAPALSGTLILLTDGDVVDTSVGRIGNYLSGDRNLKIVAGGDVTLDGDNDVDNLVAVVTGSGNSFTFHDTDGVTIPASANAIDGTTGITTDDGPILLVQNDLDIQSAIDAGTANVTIRPYTNTREISLGAETVGQLSLTDTELDLVMAAIVKVGQLDPTDITKAINTGNINLRGAITQADSGYTKLSLITGGAVVDQTGTEQADITVDELAIQAGGGIGTAATNGDIDVNVTKLAAHNDLTNNPLAGGIFINALGDTTIDTVDGVIGVINDFDTGSITVDVDADGTDDGVLTVNENVTSKKGSITLTADDDIILDEVTVSNGATASNTPITITADTASGDNDGVITMIDGTEINSGASKAILSADGDITLGLVTTTNAALDSIQITTTNGAVLDASETMTNADLMSSGGVVINSAAGVGTTTDAIETSIASLDITNADGPINILEATDLSIINIDQNGTDATDDAVTIVTTDGSITVAASGTGIDAEGANVALTANGTGKSINVNEIIDAAGDGTITLTAADSITSNATITSGDGDITLGATAGDATFGGTTTGEGDIITATGDITVSAASGAITMSNGTLFQSNGASNAGGLIDLSADGDITLGGLLTTNGTEAAIDKDGMPAMHAAAIIVSSATGDILDGGDAHTDIDAADGGAVLLAPNGTIGTPAVGMTPANPLEMNVNSIGALSSGDIDLVDSGDIYIDCLVSSAGNINVESTGGSINDLQDDANADLQAGPTGTISLTAITGIGGAPDTTATAGNGDADGRLELAAGSILTASTSGADANIVLHGLGDITLTSVSTTNGDIDITAAGDITATSVIAGDDGNIEISTDGTNATEDGDINVGIITADGDDVTLTAADAILDDTSAITATNLTMNAVGGVGTTGTAINTTVENLTVSNTSTGDININETKELNIVSIDQDASTTVNVVAGGTITVAAAAATPAGSGIDAENASVTLTATGTASDIVVNHTIDSNGGAVSLLADNNVNFGALGNINSVNGDVVVTADAEDPTVDTLGGITMTDGAFINSGTGTIDIDATENITLGRLVSTNTTNAAVNVTSSAGSILDGGDAVGADIEATETGAEVTLTAATGIGTSAMDRLDLAGGSVVNASVTGEGDIWIEAAGAIELKDVDTVDGDIDVSATGMITATLVVAADANTSGNGDVFLRTTAGGIMAVDVTGATDVKLEAVTGDVQLGKVTATDGDIDIDATAGSITDKDTDTDVDLTAGGTVFMDAANGIGATGNGRIDVAAGGTVDATVTGTGDIWLNSPGAVTLLDVDTADGNIDVTAGGKITATDVDAVGTEVDVTLTTTAGDIEVGDIDATGEVSLDSAANITDAASGDTDTDITGLTVTLKAVNSIGSIAERLEITTLATGSSSAQLTDEGDIALAVNSDVRFTSVTTEMTGGEIDIIGGTNEIEVAGAGMSAVGGGITIVSDDIKLSANLQTDGGDVELTGAIVVNGAAITIDTADTVTEAGDVTIDGTVSGMTADADNLTIDADATTTSGNVEITGIVGGTPVLNSLTILGENATLGAAVTVNDGGISVDASSINLGDDLTTAAGTVELTGSVILDKTGATTTIDTGAGAAVTIDGIVDGTTIGNETLVIDAGTEDVELTSTLGGNVALGGLTVTADTLILGDDVFTDGRGAGDGAIDFSAVTNLDLTENAQVVLDSDAAGDSTDTVSMTSAAGLITLPTNQLDDISEPTVDLVIDASSDDGTSQDVILKDVNVKSLSVSGDMVTFDGVVELEDTNGTNALTVNAKDVIFTANARVIAKGAGGVAINGNAADKGALTINSTGNSDAMFNLTATGAVGQGVTIDGNFTVVELGDDIATNDGAVSIASPTRLTASVSIDTALTATDGGANVTFTSTLAGSTDGTENLTIDAGMTGDISITGAIGSSTVSLGSLTITDADEVSFGSTADLSGLTVTASTTFTATGKITTSADISIVADAATGTGVTLTGGAELAGNDLVISADAAVVISANIESGTAGSTVTLQGTGDTTEINLGSGTTGGLDISETSLQFITDDIAELIVGDVAQTGTITINETGGLELNTPLTIRSTGASSNVDLKSNLTTDGGLTINGGSSGTLNVAAASIAIATQGGNVVIGEDIAYTFDASSLAIDSAGGNISLNGSVTADTTTAGGENLTLTAGTGDITLGATTSESFGATGTGRLGTISIVSADEVTVNASVTAVSFQQNAAADEDVNTAVGGTTTTFNQPIDLDGGDLRLVNVTNVTFADGAEVTTTNGGNVFLDGDDTGTLTIGTSGMTIDGSFTEQDFDAVNINGPINVGGDINLGDIVIGDHLELTAANITIGSITADQDDAFDVVLTATATVTIGQIGTDADTDDINDVRLTGPTGITLNGDIFTGEDQDDTSGSVTGHNPLDEEPAGNVSFIGPVTLGADITINTVDNNGDVTFNSTIDATTAGNESLTITVGAGDVTATGAIGTTTPLTSLEIEGMDVDLQGNVTVTTTVDVDATTADLADINAGGLITVD</sequence>
<feature type="non-terminal residue" evidence="3">
    <location>
        <position position="5324"/>
    </location>
</feature>
<dbReference type="PANTHER" id="PTHR36220:SF1">
    <property type="entry name" value="GAMMA TUBULIN COMPLEX COMPONENT C-TERMINAL DOMAIN-CONTAINING PROTEIN"/>
    <property type="match status" value="1"/>
</dbReference>
<dbReference type="SUPFAM" id="SSF82171">
    <property type="entry name" value="DPP6 N-terminal domain-like"/>
    <property type="match status" value="1"/>
</dbReference>
<feature type="compositionally biased region" description="Polar residues" evidence="1">
    <location>
        <begin position="2191"/>
        <end position="2203"/>
    </location>
</feature>